<evidence type="ECO:0000313" key="5">
    <source>
        <dbReference type="EMBL" id="QJE98360.1"/>
    </source>
</evidence>
<keyword evidence="2" id="KW-0804">Transcription</keyword>
<dbReference type="SUPFAM" id="SSF54534">
    <property type="entry name" value="FKBP-like"/>
    <property type="match status" value="1"/>
</dbReference>
<dbReference type="InterPro" id="IPR001437">
    <property type="entry name" value="Tscrpt_elong_fac_GreA/B_C"/>
</dbReference>
<feature type="domain" description="Transcription elongation factor GreA/GreB C-terminal" evidence="3">
    <location>
        <begin position="534"/>
        <end position="606"/>
    </location>
</feature>
<dbReference type="Gene3D" id="1.10.287.180">
    <property type="entry name" value="Transcription elongation factor, GreA/GreB, N-terminal domain"/>
    <property type="match status" value="1"/>
</dbReference>
<dbReference type="Proteomes" id="UP000501812">
    <property type="component" value="Chromosome"/>
</dbReference>
<evidence type="ECO:0008006" key="7">
    <source>
        <dbReference type="Google" id="ProtNLM"/>
    </source>
</evidence>
<dbReference type="Pfam" id="PF03449">
    <property type="entry name" value="GreA_GreB_N"/>
    <property type="match status" value="1"/>
</dbReference>
<feature type="domain" description="Transcription elongation factor GreA/GreB N-terminal" evidence="4">
    <location>
        <begin position="461"/>
        <end position="524"/>
    </location>
</feature>
<dbReference type="EMBL" id="CP051774">
    <property type="protein sequence ID" value="QJE98360.1"/>
    <property type="molecule type" value="Genomic_DNA"/>
</dbReference>
<reference evidence="5 6" key="1">
    <citation type="submission" date="2020-04" db="EMBL/GenBank/DDBJ databases">
        <title>Luteolibacter sp. G-1-1-1 isolated from soil.</title>
        <authorList>
            <person name="Dahal R.H."/>
        </authorList>
    </citation>
    <scope>NUCLEOTIDE SEQUENCE [LARGE SCALE GENOMIC DNA]</scope>
    <source>
        <strain evidence="5 6">G-1-1-1</strain>
    </source>
</reference>
<dbReference type="KEGG" id="luo:HHL09_22095"/>
<dbReference type="SUPFAM" id="SSF46557">
    <property type="entry name" value="GreA transcript cleavage protein, N-terminal domain"/>
    <property type="match status" value="1"/>
</dbReference>
<sequence>MHPDLAKLLDAGRINQAVAGRLDQLSPGKFCLHKAWGAGKVTDWDLPGRKVTIDFEQSSGQVMDLQFAIQRTEPLDPGDFRAKKVEQLEELRLLAKSDPVGLVIHLLESHGGTMSVDALEKELTGAVVGANDFKKWWDNTKRSLRDSKRVIVPSRRTEPLSLRAGDLSPAEALVSDFEQARDLKTMSKALEAITSDLALFKGEPQALQRLLADINESAAKSVRIQLGPALELLSARDEMIRAFKGIELPAESLRLSDMLASEENRLADALTPLSSARQRAIYEEFEPAFGPRWVEVLTGIFDKVGSRGVAEIAKLLEERGHRKVLEAHLVSALARRSLGTDALIWVCRERDNAAANVFSGEVGACILNLLETDHLSDGPRKTTRLQSMLSEDKELLGDIVNNMDVNEARNFGRRLMECPVFSDLDKKSLMARVIKARPETGELVAGHGAKKEQELVVSWPSLEKKKAELDDIIRNRIPQNTKDISIAREYGDLRENFEYKSAKDHQKYLNNRKTELQKDISRARGTDFKGVDASMVNIGTIVSLVTEEGKQATYTVLGAWDSDPEKAELSYLSELGAALLHKKQGDSVQVRDPQTEVLHTYTVQSIAPVNP</sequence>
<protein>
    <recommendedName>
        <fullName evidence="7">Transcription elongation factor GreA</fullName>
    </recommendedName>
</protein>
<dbReference type="RefSeq" id="WP_169456838.1">
    <property type="nucleotide sequence ID" value="NZ_CP051774.1"/>
</dbReference>
<evidence type="ECO:0000259" key="4">
    <source>
        <dbReference type="Pfam" id="PF03449"/>
    </source>
</evidence>
<dbReference type="GO" id="GO:0032784">
    <property type="term" value="P:regulation of DNA-templated transcription elongation"/>
    <property type="evidence" value="ECO:0007669"/>
    <property type="project" value="InterPro"/>
</dbReference>
<dbReference type="GO" id="GO:0070063">
    <property type="term" value="F:RNA polymerase binding"/>
    <property type="evidence" value="ECO:0007669"/>
    <property type="project" value="InterPro"/>
</dbReference>
<evidence type="ECO:0000256" key="2">
    <source>
        <dbReference type="ARBA" id="ARBA00023163"/>
    </source>
</evidence>
<evidence type="ECO:0000313" key="6">
    <source>
        <dbReference type="Proteomes" id="UP000501812"/>
    </source>
</evidence>
<gene>
    <name evidence="5" type="ORF">HHL09_22095</name>
</gene>
<dbReference type="PANTHER" id="PTHR30437">
    <property type="entry name" value="TRANSCRIPTION ELONGATION FACTOR GREA"/>
    <property type="match status" value="1"/>
</dbReference>
<proteinExistence type="predicted"/>
<dbReference type="Gene3D" id="3.10.50.30">
    <property type="entry name" value="Transcription elongation factor, GreA/GreB, C-terminal domain"/>
    <property type="match status" value="1"/>
</dbReference>
<dbReference type="Pfam" id="PF01272">
    <property type="entry name" value="GreA_GreB"/>
    <property type="match status" value="1"/>
</dbReference>
<keyword evidence="6" id="KW-1185">Reference proteome</keyword>
<keyword evidence="1" id="KW-0805">Transcription regulation</keyword>
<dbReference type="AlphaFoldDB" id="A0A858RQF9"/>
<name>A0A858RQF9_9BACT</name>
<organism evidence="5 6">
    <name type="scientific">Luteolibacter luteus</name>
    <dbReference type="NCBI Taxonomy" id="2728835"/>
    <lineage>
        <taxon>Bacteria</taxon>
        <taxon>Pseudomonadati</taxon>
        <taxon>Verrucomicrobiota</taxon>
        <taxon>Verrucomicrobiia</taxon>
        <taxon>Verrucomicrobiales</taxon>
        <taxon>Verrucomicrobiaceae</taxon>
        <taxon>Luteolibacter</taxon>
    </lineage>
</organism>
<dbReference type="InterPro" id="IPR036953">
    <property type="entry name" value="GreA/GreB_C_sf"/>
</dbReference>
<dbReference type="PANTHER" id="PTHR30437:SF4">
    <property type="entry name" value="TRANSCRIPTION ELONGATION FACTOR GREA"/>
    <property type="match status" value="1"/>
</dbReference>
<dbReference type="InterPro" id="IPR022691">
    <property type="entry name" value="Tscrpt_elong_fac_GreA/B_N"/>
</dbReference>
<accession>A0A858RQF9</accession>
<dbReference type="InterPro" id="IPR036805">
    <property type="entry name" value="Tscrpt_elong_fac_GreA/B_N_sf"/>
</dbReference>
<evidence type="ECO:0000256" key="1">
    <source>
        <dbReference type="ARBA" id="ARBA00023015"/>
    </source>
</evidence>
<evidence type="ECO:0000259" key="3">
    <source>
        <dbReference type="Pfam" id="PF01272"/>
    </source>
</evidence>
<dbReference type="GO" id="GO:0006354">
    <property type="term" value="P:DNA-templated transcription elongation"/>
    <property type="evidence" value="ECO:0007669"/>
    <property type="project" value="TreeGrafter"/>
</dbReference>
<dbReference type="GO" id="GO:0003677">
    <property type="term" value="F:DNA binding"/>
    <property type="evidence" value="ECO:0007669"/>
    <property type="project" value="InterPro"/>
</dbReference>
<dbReference type="InterPro" id="IPR023459">
    <property type="entry name" value="Tscrpt_elong_fac_GreA/B_fam"/>
</dbReference>